<keyword evidence="4" id="KW-1185">Reference proteome</keyword>
<organism evidence="3 4">
    <name type="scientific">Agrocybe pediades</name>
    <dbReference type="NCBI Taxonomy" id="84607"/>
    <lineage>
        <taxon>Eukaryota</taxon>
        <taxon>Fungi</taxon>
        <taxon>Dikarya</taxon>
        <taxon>Basidiomycota</taxon>
        <taxon>Agaricomycotina</taxon>
        <taxon>Agaricomycetes</taxon>
        <taxon>Agaricomycetidae</taxon>
        <taxon>Agaricales</taxon>
        <taxon>Agaricineae</taxon>
        <taxon>Strophariaceae</taxon>
        <taxon>Agrocybe</taxon>
    </lineage>
</organism>
<evidence type="ECO:0000256" key="2">
    <source>
        <dbReference type="SAM" id="Phobius"/>
    </source>
</evidence>
<evidence type="ECO:0000313" key="3">
    <source>
        <dbReference type="EMBL" id="KAF4609894.1"/>
    </source>
</evidence>
<accession>A0A8H4QFA0</accession>
<feature type="transmembrane region" description="Helical" evidence="2">
    <location>
        <begin position="44"/>
        <end position="64"/>
    </location>
</feature>
<proteinExistence type="predicted"/>
<feature type="transmembrane region" description="Helical" evidence="2">
    <location>
        <begin position="84"/>
        <end position="105"/>
    </location>
</feature>
<dbReference type="EMBL" id="JAACJL010000059">
    <property type="protein sequence ID" value="KAF4609894.1"/>
    <property type="molecule type" value="Genomic_DNA"/>
</dbReference>
<keyword evidence="2" id="KW-0812">Transmembrane</keyword>
<dbReference type="Proteomes" id="UP000521872">
    <property type="component" value="Unassembled WGS sequence"/>
</dbReference>
<feature type="region of interest" description="Disordered" evidence="1">
    <location>
        <begin position="205"/>
        <end position="226"/>
    </location>
</feature>
<reference evidence="3 4" key="1">
    <citation type="submission" date="2019-12" db="EMBL/GenBank/DDBJ databases">
        <authorList>
            <person name="Floudas D."/>
            <person name="Bentzer J."/>
            <person name="Ahren D."/>
            <person name="Johansson T."/>
            <person name="Persson P."/>
            <person name="Tunlid A."/>
        </authorList>
    </citation>
    <scope>NUCLEOTIDE SEQUENCE [LARGE SCALE GENOMIC DNA]</scope>
    <source>
        <strain evidence="3 4">CBS 102.39</strain>
    </source>
</reference>
<gene>
    <name evidence="3" type="ORF">D9613_010204</name>
</gene>
<comment type="caution">
    <text evidence="3">The sequence shown here is derived from an EMBL/GenBank/DDBJ whole genome shotgun (WGS) entry which is preliminary data.</text>
</comment>
<protein>
    <submittedName>
        <fullName evidence="3">Uncharacterized protein</fullName>
    </submittedName>
</protein>
<keyword evidence="2" id="KW-1133">Transmembrane helix</keyword>
<name>A0A8H4QFA0_9AGAR</name>
<evidence type="ECO:0000313" key="4">
    <source>
        <dbReference type="Proteomes" id="UP000521872"/>
    </source>
</evidence>
<evidence type="ECO:0000256" key="1">
    <source>
        <dbReference type="SAM" id="MobiDB-lite"/>
    </source>
</evidence>
<sequence>MPIALLVMETVLAFTNVAYRLVIDAKFFRTNRVADISNHLSAVTFVAVAATSLVSTGLICIQIWRHTTMVSSRSRKHYQIIIDALIESSALYTVSVLFAAVLSFINTGNIQSLFKVSLVLNFTSVANQIITGLAPTVMIARLFVPSGQEDNEISSASLPSDLISHASHANGANMASVATDLEIQHIGFIAGREQESVEIQVVPRNDFNTMHGQPEDTLEDRAHRLN</sequence>
<dbReference type="AlphaFoldDB" id="A0A8H4QFA0"/>
<keyword evidence="2" id="KW-0472">Membrane</keyword>